<feature type="transmembrane region" description="Helical" evidence="7">
    <location>
        <begin position="522"/>
        <end position="542"/>
    </location>
</feature>
<keyword evidence="4 7" id="KW-0472">Membrane</keyword>
<evidence type="ECO:0000313" key="11">
    <source>
        <dbReference type="Proteomes" id="UP000812966"/>
    </source>
</evidence>
<evidence type="ECO:0000256" key="3">
    <source>
        <dbReference type="ARBA" id="ARBA00022989"/>
    </source>
</evidence>
<comment type="similarity">
    <text evidence="5">Belongs to the ThrE exporter (TC 2.A.79) family.</text>
</comment>
<feature type="domain" description="Threonine/Serine exporter ThrE" evidence="9">
    <location>
        <begin position="449"/>
        <end position="539"/>
    </location>
</feature>
<keyword evidence="3 7" id="KW-1133">Transmembrane helix</keyword>
<feature type="domain" description="Threonine/serine exporter-like N-terminal" evidence="8">
    <location>
        <begin position="178"/>
        <end position="418"/>
    </location>
</feature>
<protein>
    <recommendedName>
        <fullName evidence="12">DUF1212-domain-containing protein</fullName>
    </recommendedName>
</protein>
<dbReference type="PANTHER" id="PTHR31082">
    <property type="entry name" value="PHEROMONE-REGULATED MEMBRANE PROTEIN 10"/>
    <property type="match status" value="1"/>
</dbReference>
<accession>A0A8K0NKW7</accession>
<feature type="region of interest" description="Disordered" evidence="6">
    <location>
        <begin position="1"/>
        <end position="22"/>
    </location>
</feature>
<evidence type="ECO:0008006" key="12">
    <source>
        <dbReference type="Google" id="ProtNLM"/>
    </source>
</evidence>
<feature type="transmembrane region" description="Helical" evidence="7">
    <location>
        <begin position="366"/>
        <end position="386"/>
    </location>
</feature>
<evidence type="ECO:0000256" key="5">
    <source>
        <dbReference type="ARBA" id="ARBA00034125"/>
    </source>
</evidence>
<dbReference type="EMBL" id="JABELV010000176">
    <property type="protein sequence ID" value="KAG7528596.1"/>
    <property type="molecule type" value="Genomic_DNA"/>
</dbReference>
<dbReference type="AlphaFoldDB" id="A0A8K0NKW7"/>
<reference evidence="10" key="1">
    <citation type="submission" date="2020-04" db="EMBL/GenBank/DDBJ databases">
        <title>Analysis of mating type loci in Filobasidium floriforme.</title>
        <authorList>
            <person name="Nowrousian M."/>
        </authorList>
    </citation>
    <scope>NUCLEOTIDE SEQUENCE</scope>
    <source>
        <strain evidence="10">CBS 6242</strain>
    </source>
</reference>
<evidence type="ECO:0000256" key="1">
    <source>
        <dbReference type="ARBA" id="ARBA00004141"/>
    </source>
</evidence>
<dbReference type="OrthoDB" id="413008at2759"/>
<feature type="transmembrane region" description="Helical" evidence="7">
    <location>
        <begin position="311"/>
        <end position="329"/>
    </location>
</feature>
<dbReference type="GO" id="GO:0022857">
    <property type="term" value="F:transmembrane transporter activity"/>
    <property type="evidence" value="ECO:0007669"/>
    <property type="project" value="InterPro"/>
</dbReference>
<dbReference type="Proteomes" id="UP000812966">
    <property type="component" value="Unassembled WGS sequence"/>
</dbReference>
<dbReference type="GO" id="GO:0016020">
    <property type="term" value="C:membrane"/>
    <property type="evidence" value="ECO:0007669"/>
    <property type="project" value="UniProtKB-SubCell"/>
</dbReference>
<evidence type="ECO:0000256" key="7">
    <source>
        <dbReference type="SAM" id="Phobius"/>
    </source>
</evidence>
<feature type="transmembrane region" description="Helical" evidence="7">
    <location>
        <begin position="341"/>
        <end position="360"/>
    </location>
</feature>
<keyword evidence="2 7" id="KW-0812">Transmembrane</keyword>
<proteinExistence type="inferred from homology"/>
<comment type="caution">
    <text evidence="10">The sequence shown here is derived from an EMBL/GenBank/DDBJ whole genome shotgun (WGS) entry which is preliminary data.</text>
</comment>
<feature type="transmembrane region" description="Helical" evidence="7">
    <location>
        <begin position="283"/>
        <end position="305"/>
    </location>
</feature>
<evidence type="ECO:0000259" key="9">
    <source>
        <dbReference type="Pfam" id="PF12821"/>
    </source>
</evidence>
<sequence length="613" mass="65988">MKEDLNSPYIPSGRRNKPDAVAPNARLEAAQGWKTMIDSAKAFCRGEDDDVDHTGQYRSFAALIIGTQGLTGVASPELARVAPASGKEAETNKGMRKLSEYSNPRDHYTNTVKEISDDLIHDAQEDGAKMTKKLRAKITQKAIQQADAQVGDKPMRGKRRQKEIRISRHPAELVQRQDFIVNLAKALINFGAPTHSVESWLEATSDVLGVQSSFLYLPAILILAFRDDDARSSDVLLLRPAGALDLYRLSLVHKVYRLVVHDVISVNSGARALRRIIKESRSYHWTVLMTAGFFISTCGSMVAFNGSFVDGLASGAVGLILNGVLIGLLSRHKVMSNIFELTAAGLIAFVARGLGATGYFCYASIVSSAIIIILPGWAICLGALELGSRNVAAGAIRIVFAIVFTLFLSFAISIGTEIMDSIGVMQPMTSPSASDGTLLSNWSLFLTVPTFAVALAMWFKQDWKSRDMLVSTGVASAGFLVNYWVKPQLPERSDISSAVQAFTVGILGNMYSRIARGSAFPSMVVGILLAVPNAVAAAGGLAQSSDQGQDNGTSQAELSNTVIIAIRMADVVFSSLMDAYTIRVQTAIGLAIGLFAAAVVIYPFGKRGYIFAF</sequence>
<feature type="transmembrane region" description="Helical" evidence="7">
    <location>
        <begin position="587"/>
        <end position="605"/>
    </location>
</feature>
<dbReference type="InterPro" id="IPR024528">
    <property type="entry name" value="ThrE_2"/>
</dbReference>
<evidence type="ECO:0000259" key="8">
    <source>
        <dbReference type="Pfam" id="PF06738"/>
    </source>
</evidence>
<evidence type="ECO:0000256" key="4">
    <source>
        <dbReference type="ARBA" id="ARBA00023136"/>
    </source>
</evidence>
<dbReference type="InterPro" id="IPR010619">
    <property type="entry name" value="ThrE-like_N"/>
</dbReference>
<evidence type="ECO:0000256" key="6">
    <source>
        <dbReference type="SAM" id="MobiDB-lite"/>
    </source>
</evidence>
<dbReference type="Pfam" id="PF06738">
    <property type="entry name" value="ThrE"/>
    <property type="match status" value="1"/>
</dbReference>
<evidence type="ECO:0000256" key="2">
    <source>
        <dbReference type="ARBA" id="ARBA00022692"/>
    </source>
</evidence>
<keyword evidence="11" id="KW-1185">Reference proteome</keyword>
<feature type="transmembrane region" description="Helical" evidence="7">
    <location>
        <begin position="439"/>
        <end position="459"/>
    </location>
</feature>
<gene>
    <name evidence="10" type="ORF">FFLO_06050</name>
</gene>
<dbReference type="InterPro" id="IPR051361">
    <property type="entry name" value="ThrE/Ser_Exporter"/>
</dbReference>
<evidence type="ECO:0000313" key="10">
    <source>
        <dbReference type="EMBL" id="KAG7528596.1"/>
    </source>
</evidence>
<comment type="subcellular location">
    <subcellularLocation>
        <location evidence="1">Membrane</location>
        <topology evidence="1">Multi-pass membrane protein</topology>
    </subcellularLocation>
</comment>
<organism evidence="10 11">
    <name type="scientific">Filobasidium floriforme</name>
    <dbReference type="NCBI Taxonomy" id="5210"/>
    <lineage>
        <taxon>Eukaryota</taxon>
        <taxon>Fungi</taxon>
        <taxon>Dikarya</taxon>
        <taxon>Basidiomycota</taxon>
        <taxon>Agaricomycotina</taxon>
        <taxon>Tremellomycetes</taxon>
        <taxon>Filobasidiales</taxon>
        <taxon>Filobasidiaceae</taxon>
        <taxon>Filobasidium</taxon>
    </lineage>
</organism>
<name>A0A8K0NKW7_9TREE</name>
<dbReference type="Pfam" id="PF12821">
    <property type="entry name" value="ThrE_2"/>
    <property type="match status" value="1"/>
</dbReference>
<feature type="transmembrane region" description="Helical" evidence="7">
    <location>
        <begin position="398"/>
        <end position="419"/>
    </location>
</feature>
<dbReference type="PANTHER" id="PTHR31082:SF4">
    <property type="entry name" value="PHEROMONE-REGULATED MEMBRANE PROTEIN 10"/>
    <property type="match status" value="1"/>
</dbReference>